<dbReference type="AlphaFoldDB" id="A0A836GG38"/>
<sequence>MSQRFLRTGCMKRPREDAIGSVAHETRRTPIDHLLATPPRCTNGLASLIPSNPFVTPAQSSRSPSVCTTTGTDGGLSEDGVFILDISNHSCSFRRQRTCAAVPSQAEVNQLQQELNDFFTRLDEQPLRIVRQ</sequence>
<reference evidence="2 3" key="1">
    <citation type="submission" date="2021-02" db="EMBL/GenBank/DDBJ databases">
        <title>Leishmania (Mundinia) enrietti genome sequencing and assembly.</title>
        <authorList>
            <person name="Almutairi H."/>
            <person name="Gatherer D."/>
        </authorList>
    </citation>
    <scope>NUCLEOTIDE SEQUENCE [LARGE SCALE GENOMIC DNA]</scope>
    <source>
        <strain evidence="2">CUR178</strain>
    </source>
</reference>
<evidence type="ECO:0000256" key="1">
    <source>
        <dbReference type="SAM" id="MobiDB-lite"/>
    </source>
</evidence>
<gene>
    <name evidence="2" type="ORF">CUR178_02910</name>
</gene>
<evidence type="ECO:0000313" key="3">
    <source>
        <dbReference type="Proteomes" id="UP000674179"/>
    </source>
</evidence>
<dbReference type="GeneID" id="94170160"/>
<dbReference type="EMBL" id="JAFHKP010000030">
    <property type="protein sequence ID" value="KAG5472994.1"/>
    <property type="molecule type" value="Genomic_DNA"/>
</dbReference>
<dbReference type="OrthoDB" id="271231at2759"/>
<feature type="region of interest" description="Disordered" evidence="1">
    <location>
        <begin position="52"/>
        <end position="71"/>
    </location>
</feature>
<organism evidence="2 3">
    <name type="scientific">Leishmania enriettii</name>
    <dbReference type="NCBI Taxonomy" id="5663"/>
    <lineage>
        <taxon>Eukaryota</taxon>
        <taxon>Discoba</taxon>
        <taxon>Euglenozoa</taxon>
        <taxon>Kinetoplastea</taxon>
        <taxon>Metakinetoplastina</taxon>
        <taxon>Trypanosomatida</taxon>
        <taxon>Trypanosomatidae</taxon>
        <taxon>Leishmaniinae</taxon>
        <taxon>Leishmania</taxon>
    </lineage>
</organism>
<dbReference type="Proteomes" id="UP000674179">
    <property type="component" value="Chromosome 30"/>
</dbReference>
<proteinExistence type="predicted"/>
<evidence type="ECO:0000313" key="2">
    <source>
        <dbReference type="EMBL" id="KAG5472994.1"/>
    </source>
</evidence>
<comment type="caution">
    <text evidence="2">The sequence shown here is derived from an EMBL/GenBank/DDBJ whole genome shotgun (WGS) entry which is preliminary data.</text>
</comment>
<dbReference type="KEGG" id="lenr:94170160"/>
<protein>
    <submittedName>
        <fullName evidence="2">Uncharacterized protein</fullName>
    </submittedName>
</protein>
<accession>A0A836GG38</accession>
<keyword evidence="3" id="KW-1185">Reference proteome</keyword>
<dbReference type="RefSeq" id="XP_067690753.1">
    <property type="nucleotide sequence ID" value="XM_067834650.1"/>
</dbReference>
<name>A0A836GG38_LEIEN</name>